<keyword evidence="1" id="KW-0472">Membrane</keyword>
<protein>
    <submittedName>
        <fullName evidence="2">Uncharacterized protein</fullName>
    </submittedName>
</protein>
<keyword evidence="1" id="KW-1133">Transmembrane helix</keyword>
<keyword evidence="1" id="KW-0812">Transmembrane</keyword>
<dbReference type="Proteomes" id="UP000700596">
    <property type="component" value="Unassembled WGS sequence"/>
</dbReference>
<reference evidence="2" key="1">
    <citation type="journal article" date="2021" name="Nat. Commun.">
        <title>Genetic determinants of endophytism in the Arabidopsis root mycobiome.</title>
        <authorList>
            <person name="Mesny F."/>
            <person name="Miyauchi S."/>
            <person name="Thiergart T."/>
            <person name="Pickel B."/>
            <person name="Atanasova L."/>
            <person name="Karlsson M."/>
            <person name="Huettel B."/>
            <person name="Barry K.W."/>
            <person name="Haridas S."/>
            <person name="Chen C."/>
            <person name="Bauer D."/>
            <person name="Andreopoulos W."/>
            <person name="Pangilinan J."/>
            <person name="LaButti K."/>
            <person name="Riley R."/>
            <person name="Lipzen A."/>
            <person name="Clum A."/>
            <person name="Drula E."/>
            <person name="Henrissat B."/>
            <person name="Kohler A."/>
            <person name="Grigoriev I.V."/>
            <person name="Martin F.M."/>
            <person name="Hacquard S."/>
        </authorList>
    </citation>
    <scope>NUCLEOTIDE SEQUENCE</scope>
    <source>
        <strain evidence="2">MPI-CAGE-CH-0243</strain>
    </source>
</reference>
<feature type="transmembrane region" description="Helical" evidence="1">
    <location>
        <begin position="45"/>
        <end position="66"/>
    </location>
</feature>
<keyword evidence="3" id="KW-1185">Reference proteome</keyword>
<organism evidence="2 3">
    <name type="scientific">Dendryphion nanum</name>
    <dbReference type="NCBI Taxonomy" id="256645"/>
    <lineage>
        <taxon>Eukaryota</taxon>
        <taxon>Fungi</taxon>
        <taxon>Dikarya</taxon>
        <taxon>Ascomycota</taxon>
        <taxon>Pezizomycotina</taxon>
        <taxon>Dothideomycetes</taxon>
        <taxon>Pleosporomycetidae</taxon>
        <taxon>Pleosporales</taxon>
        <taxon>Torulaceae</taxon>
        <taxon>Dendryphion</taxon>
    </lineage>
</organism>
<sequence length="109" mass="12698">MTFIHTLLLVSLLLTFYLPYQASFLFEISLTEPLPLLYLFDVPLLIAQSFQHVLYQNFAFILFCVVTNTKNRMTNFSMVNRSRTASSLPEIHIFMPISVQFNIFPCVRV</sequence>
<dbReference type="AlphaFoldDB" id="A0A9P9ELC4"/>
<comment type="caution">
    <text evidence="2">The sequence shown here is derived from an EMBL/GenBank/DDBJ whole genome shotgun (WGS) entry which is preliminary data.</text>
</comment>
<evidence type="ECO:0000313" key="2">
    <source>
        <dbReference type="EMBL" id="KAH7139568.1"/>
    </source>
</evidence>
<name>A0A9P9ELC4_9PLEO</name>
<evidence type="ECO:0000256" key="1">
    <source>
        <dbReference type="SAM" id="Phobius"/>
    </source>
</evidence>
<evidence type="ECO:0000313" key="3">
    <source>
        <dbReference type="Proteomes" id="UP000700596"/>
    </source>
</evidence>
<dbReference type="EMBL" id="JAGMWT010000001">
    <property type="protein sequence ID" value="KAH7139568.1"/>
    <property type="molecule type" value="Genomic_DNA"/>
</dbReference>
<proteinExistence type="predicted"/>
<gene>
    <name evidence="2" type="ORF">B0J11DRAFT_517096</name>
</gene>
<accession>A0A9P9ELC4</accession>